<dbReference type="SUPFAM" id="SSF53335">
    <property type="entry name" value="S-adenosyl-L-methionine-dependent methyltransferases"/>
    <property type="match status" value="1"/>
</dbReference>
<gene>
    <name evidence="2" type="ORF">ACFOUW_29280</name>
</gene>
<dbReference type="InterPro" id="IPR050508">
    <property type="entry name" value="Methyltransf_Superfamily"/>
</dbReference>
<evidence type="ECO:0000313" key="2">
    <source>
        <dbReference type="EMBL" id="MFC3764962.1"/>
    </source>
</evidence>
<proteinExistence type="predicted"/>
<dbReference type="GO" id="GO:0008168">
    <property type="term" value="F:methyltransferase activity"/>
    <property type="evidence" value="ECO:0007669"/>
    <property type="project" value="UniProtKB-KW"/>
</dbReference>
<dbReference type="EMBL" id="JBHRZH010000036">
    <property type="protein sequence ID" value="MFC3764962.1"/>
    <property type="molecule type" value="Genomic_DNA"/>
</dbReference>
<protein>
    <submittedName>
        <fullName evidence="2">Methyltransferase domain-containing protein</fullName>
    </submittedName>
</protein>
<sequence length="267" mass="28833">MEPERYIIDPAVQPGYVATRDARTFMPFLLPHLRPGLHILDAGCGVGAITLDLAATVQPGRIVGIDVDVEQVKTARTTAEQRGLAAEFEVGSAYALPFEDATFDVVYSNAVLLYLREPVKALAEMRRVLRPGGVAAVSDDDISTIVFSPADAGLDLAPGLFSKAVAHQGGNTSYSRHLRRLMLEAGFARTQGHALTPEVYGDAKATRWMADFAIGLFGAPTMADLVVAEGWASREELDRLLASLDAWAELPDAFLTWLYCAALGWVD</sequence>
<dbReference type="Pfam" id="PF08241">
    <property type="entry name" value="Methyltransf_11"/>
    <property type="match status" value="1"/>
</dbReference>
<dbReference type="InterPro" id="IPR013216">
    <property type="entry name" value="Methyltransf_11"/>
</dbReference>
<dbReference type="InterPro" id="IPR029063">
    <property type="entry name" value="SAM-dependent_MTases_sf"/>
</dbReference>
<feature type="domain" description="Methyltransferase type 11" evidence="1">
    <location>
        <begin position="40"/>
        <end position="136"/>
    </location>
</feature>
<dbReference type="Proteomes" id="UP001595699">
    <property type="component" value="Unassembled WGS sequence"/>
</dbReference>
<dbReference type="CDD" id="cd02440">
    <property type="entry name" value="AdoMet_MTases"/>
    <property type="match status" value="1"/>
</dbReference>
<keyword evidence="2" id="KW-0808">Transferase</keyword>
<keyword evidence="2" id="KW-0489">Methyltransferase</keyword>
<evidence type="ECO:0000259" key="1">
    <source>
        <dbReference type="Pfam" id="PF08241"/>
    </source>
</evidence>
<reference evidence="3" key="1">
    <citation type="journal article" date="2019" name="Int. J. Syst. Evol. Microbiol.">
        <title>The Global Catalogue of Microorganisms (GCM) 10K type strain sequencing project: providing services to taxonomists for standard genome sequencing and annotation.</title>
        <authorList>
            <consortium name="The Broad Institute Genomics Platform"/>
            <consortium name="The Broad Institute Genome Sequencing Center for Infectious Disease"/>
            <person name="Wu L."/>
            <person name="Ma J."/>
        </authorList>
    </citation>
    <scope>NUCLEOTIDE SEQUENCE [LARGE SCALE GENOMIC DNA]</scope>
    <source>
        <strain evidence="3">CGMCC 4.7241</strain>
    </source>
</reference>
<accession>A0ABV7YJ23</accession>
<dbReference type="GO" id="GO:0032259">
    <property type="term" value="P:methylation"/>
    <property type="evidence" value="ECO:0007669"/>
    <property type="project" value="UniProtKB-KW"/>
</dbReference>
<dbReference type="RefSeq" id="WP_205119317.1">
    <property type="nucleotide sequence ID" value="NZ_JAFBCM010000001.1"/>
</dbReference>
<dbReference type="PANTHER" id="PTHR42912:SF93">
    <property type="entry name" value="N6-ADENOSINE-METHYLTRANSFERASE TMT1A"/>
    <property type="match status" value="1"/>
</dbReference>
<organism evidence="2 3">
    <name type="scientific">Tenggerimyces flavus</name>
    <dbReference type="NCBI Taxonomy" id="1708749"/>
    <lineage>
        <taxon>Bacteria</taxon>
        <taxon>Bacillati</taxon>
        <taxon>Actinomycetota</taxon>
        <taxon>Actinomycetes</taxon>
        <taxon>Propionibacteriales</taxon>
        <taxon>Nocardioidaceae</taxon>
        <taxon>Tenggerimyces</taxon>
    </lineage>
</organism>
<comment type="caution">
    <text evidence="2">The sequence shown here is derived from an EMBL/GenBank/DDBJ whole genome shotgun (WGS) entry which is preliminary data.</text>
</comment>
<keyword evidence="3" id="KW-1185">Reference proteome</keyword>
<evidence type="ECO:0000313" key="3">
    <source>
        <dbReference type="Proteomes" id="UP001595699"/>
    </source>
</evidence>
<dbReference type="Gene3D" id="3.40.50.150">
    <property type="entry name" value="Vaccinia Virus protein VP39"/>
    <property type="match status" value="1"/>
</dbReference>
<dbReference type="PANTHER" id="PTHR42912">
    <property type="entry name" value="METHYLTRANSFERASE"/>
    <property type="match status" value="1"/>
</dbReference>
<name>A0ABV7YJ23_9ACTN</name>